<organism evidence="1 2">
    <name type="scientific">Rhizobium azibense</name>
    <dbReference type="NCBI Taxonomy" id="1136135"/>
    <lineage>
        <taxon>Bacteria</taxon>
        <taxon>Pseudomonadati</taxon>
        <taxon>Pseudomonadota</taxon>
        <taxon>Alphaproteobacteria</taxon>
        <taxon>Hyphomicrobiales</taxon>
        <taxon>Rhizobiaceae</taxon>
        <taxon>Rhizobium/Agrobacterium group</taxon>
        <taxon>Rhizobium</taxon>
    </lineage>
</organism>
<dbReference type="EMBL" id="SMBK01000013">
    <property type="protein sequence ID" value="TCU34109.1"/>
    <property type="molecule type" value="Genomic_DNA"/>
</dbReference>
<gene>
    <name evidence="1" type="ORF">EV129_11392</name>
</gene>
<sequence>MHFRHLHSDLLFFRFKESALPDAFRAISARAISTGSELTRTAFLASHSAKGRQGSHHRGGLLKTLYRNSHPQRPHNFEAMSPRFTIDTPERASRNLSARRRFRNLRAHSSQRFLCITVLGGFNGVAALQSKQRPLDARSFFSKSCNKLSWLSAIIHASTTGSMFGQARDRRWRAFSGRFIYSSHRTKRAHLQTRSKFSFVANAGKRLPTRSRSKRPFFLRNHPIPLDPIRARPTVAEGRDGGTAWPSTPANG</sequence>
<protein>
    <submittedName>
        <fullName evidence="1">Uncharacterized protein</fullName>
    </submittedName>
</protein>
<evidence type="ECO:0000313" key="2">
    <source>
        <dbReference type="Proteomes" id="UP000295507"/>
    </source>
</evidence>
<evidence type="ECO:0000313" key="1">
    <source>
        <dbReference type="EMBL" id="TCU34109.1"/>
    </source>
</evidence>
<dbReference type="Proteomes" id="UP000295507">
    <property type="component" value="Unassembled WGS sequence"/>
</dbReference>
<proteinExistence type="predicted"/>
<dbReference type="AlphaFoldDB" id="A0A4R3RI97"/>
<accession>A0A4R3RI97</accession>
<comment type="caution">
    <text evidence="1">The sequence shown here is derived from an EMBL/GenBank/DDBJ whole genome shotgun (WGS) entry which is preliminary data.</text>
</comment>
<reference evidence="1 2" key="1">
    <citation type="submission" date="2019-03" db="EMBL/GenBank/DDBJ databases">
        <title>Genomic Encyclopedia of Type Strains, Phase IV (KMG-V): Genome sequencing to study the core and pangenomes of soil and plant-associated prokaryotes.</title>
        <authorList>
            <person name="Whitman W."/>
        </authorList>
    </citation>
    <scope>NUCLEOTIDE SEQUENCE [LARGE SCALE GENOMIC DNA]</scope>
    <source>
        <strain evidence="1 2">IE4868</strain>
    </source>
</reference>
<name>A0A4R3RI97_9HYPH</name>